<feature type="domain" description="Ig-like" evidence="1">
    <location>
        <begin position="278"/>
        <end position="378"/>
    </location>
</feature>
<dbReference type="AlphaFoldDB" id="A0AAD7I0J4"/>
<accession>A0AAD7I0J4</accession>
<proteinExistence type="predicted"/>
<evidence type="ECO:0000259" key="1">
    <source>
        <dbReference type="PROSITE" id="PS50835"/>
    </source>
</evidence>
<protein>
    <recommendedName>
        <fullName evidence="1">Ig-like domain-containing protein</fullName>
    </recommendedName>
</protein>
<comment type="caution">
    <text evidence="2">The sequence shown here is derived from an EMBL/GenBank/DDBJ whole genome shotgun (WGS) entry which is preliminary data.</text>
</comment>
<dbReference type="Proteomes" id="UP001215598">
    <property type="component" value="Unassembled WGS sequence"/>
</dbReference>
<dbReference type="EMBL" id="JARKIB010000154">
    <property type="protein sequence ID" value="KAJ7731229.1"/>
    <property type="molecule type" value="Genomic_DNA"/>
</dbReference>
<gene>
    <name evidence="2" type="ORF">B0H16DRAFT_204660</name>
</gene>
<name>A0AAD7I0J4_9AGAR</name>
<sequence length="378" mass="43052">MTPLPQELVDAIICEVEDLPTLKASCLAGSIFCKESQRSLFRSFNLNCRDRKRFDGLRNLLGESPHIGSYIGYLTLVHLSDLLAADVDILLHTIEKLKNVRRCHITRVSAGFMRWSGILDFLSRQPLHETWVTLATLPADVLFRLLATAPVVSFWHAFSTEPVDDQILEWRPRLSQVQDLTLKRNTKTIEEILLRHEFRDYTESLVRLTVVWSQDFRLIFATAGTLQHIGFDIERLYTLAAPILIPPLPALRSVEFFLRFPCFNTQSNLMSIVLDCSPLLTDLTVSFTDIPKDDSKLFISAKLLNRLDCAVVAHPASPSIRWRLNLDLGGVDVKHRGRFVDLVGLVQSSMPQTHGEGRLMVEAYVKTHDHEYFSTKSR</sequence>
<keyword evidence="3" id="KW-1185">Reference proteome</keyword>
<evidence type="ECO:0000313" key="2">
    <source>
        <dbReference type="EMBL" id="KAJ7731229.1"/>
    </source>
</evidence>
<reference evidence="2" key="1">
    <citation type="submission" date="2023-03" db="EMBL/GenBank/DDBJ databases">
        <title>Massive genome expansion in bonnet fungi (Mycena s.s.) driven by repeated elements and novel gene families across ecological guilds.</title>
        <authorList>
            <consortium name="Lawrence Berkeley National Laboratory"/>
            <person name="Harder C.B."/>
            <person name="Miyauchi S."/>
            <person name="Viragh M."/>
            <person name="Kuo A."/>
            <person name="Thoen E."/>
            <person name="Andreopoulos B."/>
            <person name="Lu D."/>
            <person name="Skrede I."/>
            <person name="Drula E."/>
            <person name="Henrissat B."/>
            <person name="Morin E."/>
            <person name="Kohler A."/>
            <person name="Barry K."/>
            <person name="LaButti K."/>
            <person name="Morin E."/>
            <person name="Salamov A."/>
            <person name="Lipzen A."/>
            <person name="Mereny Z."/>
            <person name="Hegedus B."/>
            <person name="Baldrian P."/>
            <person name="Stursova M."/>
            <person name="Weitz H."/>
            <person name="Taylor A."/>
            <person name="Grigoriev I.V."/>
            <person name="Nagy L.G."/>
            <person name="Martin F."/>
            <person name="Kauserud H."/>
        </authorList>
    </citation>
    <scope>NUCLEOTIDE SEQUENCE</scope>
    <source>
        <strain evidence="2">CBHHK182m</strain>
    </source>
</reference>
<dbReference type="InterPro" id="IPR007110">
    <property type="entry name" value="Ig-like_dom"/>
</dbReference>
<evidence type="ECO:0000313" key="3">
    <source>
        <dbReference type="Proteomes" id="UP001215598"/>
    </source>
</evidence>
<organism evidence="2 3">
    <name type="scientific">Mycena metata</name>
    <dbReference type="NCBI Taxonomy" id="1033252"/>
    <lineage>
        <taxon>Eukaryota</taxon>
        <taxon>Fungi</taxon>
        <taxon>Dikarya</taxon>
        <taxon>Basidiomycota</taxon>
        <taxon>Agaricomycotina</taxon>
        <taxon>Agaricomycetes</taxon>
        <taxon>Agaricomycetidae</taxon>
        <taxon>Agaricales</taxon>
        <taxon>Marasmiineae</taxon>
        <taxon>Mycenaceae</taxon>
        <taxon>Mycena</taxon>
    </lineage>
</organism>
<dbReference type="PROSITE" id="PS50835">
    <property type="entry name" value="IG_LIKE"/>
    <property type="match status" value="1"/>
</dbReference>